<dbReference type="OrthoDB" id="6692397at2759"/>
<dbReference type="Pfam" id="PF18147">
    <property type="entry name" value="Suv3_C_1"/>
    <property type="match status" value="1"/>
</dbReference>
<evidence type="ECO:0000256" key="5">
    <source>
        <dbReference type="ARBA" id="ARBA00022741"/>
    </source>
</evidence>
<evidence type="ECO:0000256" key="4">
    <source>
        <dbReference type="ARBA" id="ARBA00012552"/>
    </source>
</evidence>
<feature type="domain" description="Helicase C-terminal" evidence="13">
    <location>
        <begin position="352"/>
        <end position="526"/>
    </location>
</feature>
<comment type="cofactor">
    <cofactor evidence="2">
        <name>Mg(2+)</name>
        <dbReference type="ChEBI" id="CHEBI:18420"/>
    </cofactor>
</comment>
<feature type="compositionally biased region" description="Basic and acidic residues" evidence="12">
    <location>
        <begin position="813"/>
        <end position="822"/>
    </location>
</feature>
<comment type="cofactor">
    <cofactor evidence="1">
        <name>Mn(2+)</name>
        <dbReference type="ChEBI" id="CHEBI:29035"/>
    </cofactor>
</comment>
<dbReference type="Proteomes" id="UP000800035">
    <property type="component" value="Unassembled WGS sequence"/>
</dbReference>
<evidence type="ECO:0000259" key="13">
    <source>
        <dbReference type="PROSITE" id="PS51194"/>
    </source>
</evidence>
<dbReference type="PANTHER" id="PTHR12131:SF1">
    <property type="entry name" value="ATP-DEPENDENT RNA HELICASE SUPV3L1, MITOCHONDRIAL-RELATED"/>
    <property type="match status" value="1"/>
</dbReference>
<keyword evidence="5" id="KW-0547">Nucleotide-binding</keyword>
<organism evidence="14 15">
    <name type="scientific">Byssothecium circinans</name>
    <dbReference type="NCBI Taxonomy" id="147558"/>
    <lineage>
        <taxon>Eukaryota</taxon>
        <taxon>Fungi</taxon>
        <taxon>Dikarya</taxon>
        <taxon>Ascomycota</taxon>
        <taxon>Pezizomycotina</taxon>
        <taxon>Dothideomycetes</taxon>
        <taxon>Pleosporomycetidae</taxon>
        <taxon>Pleosporales</taxon>
        <taxon>Massarineae</taxon>
        <taxon>Massarinaceae</taxon>
        <taxon>Byssothecium</taxon>
    </lineage>
</organism>
<dbReference type="Pfam" id="PF22527">
    <property type="entry name" value="DEXQc_Suv3"/>
    <property type="match status" value="1"/>
</dbReference>
<evidence type="ECO:0000313" key="15">
    <source>
        <dbReference type="Proteomes" id="UP000800035"/>
    </source>
</evidence>
<dbReference type="GO" id="GO:0005524">
    <property type="term" value="F:ATP binding"/>
    <property type="evidence" value="ECO:0007669"/>
    <property type="project" value="UniProtKB-KW"/>
</dbReference>
<name>A0A6A5TT98_9PLEO</name>
<dbReference type="Gene3D" id="1.20.272.40">
    <property type="match status" value="1"/>
</dbReference>
<keyword evidence="6 14" id="KW-0378">Hydrolase</keyword>
<dbReference type="InterPro" id="IPR027417">
    <property type="entry name" value="P-loop_NTPase"/>
</dbReference>
<evidence type="ECO:0000256" key="10">
    <source>
        <dbReference type="ARBA" id="ARBA00023128"/>
    </source>
</evidence>
<dbReference type="InterPro" id="IPR055206">
    <property type="entry name" value="DEXQc_SUV3"/>
</dbReference>
<dbReference type="CDD" id="cd18805">
    <property type="entry name" value="SF2_C_suv3"/>
    <property type="match status" value="1"/>
</dbReference>
<dbReference type="PANTHER" id="PTHR12131">
    <property type="entry name" value="ATP-DEPENDENT RNA AND DNA HELICASE"/>
    <property type="match status" value="1"/>
</dbReference>
<comment type="catalytic activity">
    <reaction evidence="11">
        <text>ATP + H2O = ADP + phosphate + H(+)</text>
        <dbReference type="Rhea" id="RHEA:13065"/>
        <dbReference type="ChEBI" id="CHEBI:15377"/>
        <dbReference type="ChEBI" id="CHEBI:15378"/>
        <dbReference type="ChEBI" id="CHEBI:30616"/>
        <dbReference type="ChEBI" id="CHEBI:43474"/>
        <dbReference type="ChEBI" id="CHEBI:456216"/>
        <dbReference type="EC" id="3.6.4.13"/>
    </reaction>
</comment>
<evidence type="ECO:0000256" key="1">
    <source>
        <dbReference type="ARBA" id="ARBA00001936"/>
    </source>
</evidence>
<dbReference type="Pfam" id="PF12513">
    <property type="entry name" value="SUV3_C"/>
    <property type="match status" value="1"/>
</dbReference>
<dbReference type="PROSITE" id="PS51194">
    <property type="entry name" value="HELICASE_CTER"/>
    <property type="match status" value="1"/>
</dbReference>
<evidence type="ECO:0000256" key="8">
    <source>
        <dbReference type="ARBA" id="ARBA00022840"/>
    </source>
</evidence>
<dbReference type="GO" id="GO:0003724">
    <property type="term" value="F:RNA helicase activity"/>
    <property type="evidence" value="ECO:0007669"/>
    <property type="project" value="UniProtKB-EC"/>
</dbReference>
<protein>
    <recommendedName>
        <fullName evidence="4">RNA helicase</fullName>
        <ecNumber evidence="4">3.6.4.13</ecNumber>
    </recommendedName>
</protein>
<gene>
    <name evidence="14" type="ORF">CC80DRAFT_492825</name>
</gene>
<dbReference type="CDD" id="cd17913">
    <property type="entry name" value="DEXQc_Suv3"/>
    <property type="match status" value="1"/>
</dbReference>
<dbReference type="SMART" id="SM00490">
    <property type="entry name" value="HELICc"/>
    <property type="match status" value="1"/>
</dbReference>
<reference evidence="14" key="1">
    <citation type="journal article" date="2020" name="Stud. Mycol.">
        <title>101 Dothideomycetes genomes: a test case for predicting lifestyles and emergence of pathogens.</title>
        <authorList>
            <person name="Haridas S."/>
            <person name="Albert R."/>
            <person name="Binder M."/>
            <person name="Bloem J."/>
            <person name="Labutti K."/>
            <person name="Salamov A."/>
            <person name="Andreopoulos B."/>
            <person name="Baker S."/>
            <person name="Barry K."/>
            <person name="Bills G."/>
            <person name="Bluhm B."/>
            <person name="Cannon C."/>
            <person name="Castanera R."/>
            <person name="Culley D."/>
            <person name="Daum C."/>
            <person name="Ezra D."/>
            <person name="Gonzalez J."/>
            <person name="Henrissat B."/>
            <person name="Kuo A."/>
            <person name="Liang C."/>
            <person name="Lipzen A."/>
            <person name="Lutzoni F."/>
            <person name="Magnuson J."/>
            <person name="Mondo S."/>
            <person name="Nolan M."/>
            <person name="Ohm R."/>
            <person name="Pangilinan J."/>
            <person name="Park H.-J."/>
            <person name="Ramirez L."/>
            <person name="Alfaro M."/>
            <person name="Sun H."/>
            <person name="Tritt A."/>
            <person name="Yoshinaga Y."/>
            <person name="Zwiers L.-H."/>
            <person name="Turgeon B."/>
            <person name="Goodwin S."/>
            <person name="Spatafora J."/>
            <person name="Crous P."/>
            <person name="Grigoriev I."/>
        </authorList>
    </citation>
    <scope>NUCLEOTIDE SEQUENCE</scope>
    <source>
        <strain evidence="14">CBS 675.92</strain>
    </source>
</reference>
<dbReference type="GO" id="GO:0000965">
    <property type="term" value="P:mitochondrial RNA 3'-end processing"/>
    <property type="evidence" value="ECO:0007669"/>
    <property type="project" value="TreeGrafter"/>
</dbReference>
<dbReference type="Pfam" id="PF00271">
    <property type="entry name" value="Helicase_C"/>
    <property type="match status" value="1"/>
</dbReference>
<dbReference type="FunFam" id="1.20.272.40:FF:000002">
    <property type="entry name" value="ATP-dependent RNA helicase SUV3, mitochondrial"/>
    <property type="match status" value="1"/>
</dbReference>
<evidence type="ECO:0000256" key="9">
    <source>
        <dbReference type="ARBA" id="ARBA00022946"/>
    </source>
</evidence>
<evidence type="ECO:0000256" key="3">
    <source>
        <dbReference type="ARBA" id="ARBA00004173"/>
    </source>
</evidence>
<evidence type="ECO:0000256" key="6">
    <source>
        <dbReference type="ARBA" id="ARBA00022801"/>
    </source>
</evidence>
<dbReference type="GO" id="GO:0045025">
    <property type="term" value="C:mitochondrial degradosome"/>
    <property type="evidence" value="ECO:0007669"/>
    <property type="project" value="TreeGrafter"/>
</dbReference>
<accession>A0A6A5TT98</accession>
<evidence type="ECO:0000256" key="11">
    <source>
        <dbReference type="ARBA" id="ARBA00047984"/>
    </source>
</evidence>
<dbReference type="Gene3D" id="1.20.58.1080">
    <property type="match status" value="1"/>
</dbReference>
<dbReference type="InterPro" id="IPR044774">
    <property type="entry name" value="Suv3_DEXQc"/>
</dbReference>
<keyword evidence="10" id="KW-0496">Mitochondrion</keyword>
<keyword evidence="9" id="KW-0809">Transit peptide</keyword>
<dbReference type="InterPro" id="IPR050699">
    <property type="entry name" value="RNA-DNA_Helicase"/>
</dbReference>
<dbReference type="AlphaFoldDB" id="A0A6A5TT98"/>
<evidence type="ECO:0000256" key="12">
    <source>
        <dbReference type="SAM" id="MobiDB-lite"/>
    </source>
</evidence>
<evidence type="ECO:0000313" key="14">
    <source>
        <dbReference type="EMBL" id="KAF1955881.1"/>
    </source>
</evidence>
<dbReference type="FunFam" id="3.40.50.300:FF:000269">
    <property type="entry name" value="ATP-dependent RNA helicase SUPV3L1, mitochondrial"/>
    <property type="match status" value="1"/>
</dbReference>
<proteinExistence type="predicted"/>
<keyword evidence="7" id="KW-0347">Helicase</keyword>
<dbReference type="InterPro" id="IPR001650">
    <property type="entry name" value="Helicase_C-like"/>
</dbReference>
<dbReference type="Gene3D" id="3.40.50.300">
    <property type="entry name" value="P-loop containing nucleotide triphosphate hydrolases"/>
    <property type="match status" value="2"/>
</dbReference>
<dbReference type="InterPro" id="IPR041082">
    <property type="entry name" value="Suv3_C_1"/>
</dbReference>
<dbReference type="EMBL" id="ML976993">
    <property type="protein sequence ID" value="KAF1955881.1"/>
    <property type="molecule type" value="Genomic_DNA"/>
</dbReference>
<dbReference type="SUPFAM" id="SSF52540">
    <property type="entry name" value="P-loop containing nucleoside triphosphate hydrolases"/>
    <property type="match status" value="1"/>
</dbReference>
<dbReference type="GO" id="GO:0016787">
    <property type="term" value="F:hydrolase activity"/>
    <property type="evidence" value="ECO:0007669"/>
    <property type="project" value="UniProtKB-KW"/>
</dbReference>
<sequence>MPALPTQRTSLCLFCAFAARARPQQRLLPRVQAAYRSTATKRSSRPRKDEAIIDDQLVRADNARSHFKGKNAFNYLKGGRSPAVGGSRLFEETRKKLEKLQRDLSQPAFLESLQLTSEDFDREWLTFERSINLWIKQATPELEVLALESQRGKATLETRIRYLFYAQVCGGRFTKAELENQKDVADLRYPTEWYPATREMSRTVHLHVGPTNSGKTYHALKRLEEAEKGIYLGPLRLLAHEVYTRLNAKGKPCALVTGEEQRLPEGETKMWSCTVEMAPLNTTMDVAVIDEIQMINHKERGWAWTQAFLGLPAKELHLCGEARTVPLIKELCALVGDKVHVHEYERLTPLQVAPRALGKLRHLEKGDCVVVFSVIGIHALRREIEKKTGRKCAMVYGSLPPETRAQQARLFNDPDNDYDFLVASDAVGMGLNLSIKRVIFESTVKNNGTRLMPLAISELKQIAGRAGRYKTSLDAENEAKAARLASTNNTGVGLDDAVPEQKPQTPKTVGLVTTLEPMDFKYLKMGMEREPEPITTAGLFPPSLIVERFASYFPPGTPFSYIMLRLHEISDIHPRFHLCALKDQLAIADCIHTVKNLSVSERIVICAAPTNMRDEGERNFLRYLAECIADGSSGNLLDLKSLPLDRLDKPASAERTYLYNLEQLHKMIVTYLWLSYRFPQVFTTRSLANYAKKLTEDAIEKTLTEFSWTEESQERWRAKKRQALKELQEGGEFEGQNNFKGTLVEGVPEGVRNVLEDEQSFADDAPRTEDEGEYPTEDLERLESLESEQSNRTQELPTKAKDMLNRQLALENEQARPEQPRA</sequence>
<feature type="region of interest" description="Disordered" evidence="12">
    <location>
        <begin position="758"/>
        <end position="822"/>
    </location>
</feature>
<dbReference type="EC" id="3.6.4.13" evidence="4"/>
<keyword evidence="15" id="KW-1185">Reference proteome</keyword>
<keyword evidence="8" id="KW-0067">ATP-binding</keyword>
<comment type="subcellular location">
    <subcellularLocation>
        <location evidence="3">Mitochondrion</location>
    </subcellularLocation>
</comment>
<dbReference type="InterPro" id="IPR022192">
    <property type="entry name" value="SUV3_C"/>
</dbReference>
<evidence type="ECO:0000256" key="7">
    <source>
        <dbReference type="ARBA" id="ARBA00022806"/>
    </source>
</evidence>
<evidence type="ECO:0000256" key="2">
    <source>
        <dbReference type="ARBA" id="ARBA00001946"/>
    </source>
</evidence>